<dbReference type="GO" id="GO:0034605">
    <property type="term" value="P:cellular response to heat"/>
    <property type="evidence" value="ECO:0007669"/>
    <property type="project" value="UniProtKB-UniRule"/>
</dbReference>
<dbReference type="GO" id="GO:0005524">
    <property type="term" value="F:ATP binding"/>
    <property type="evidence" value="ECO:0007669"/>
    <property type="project" value="UniProtKB-UniRule"/>
</dbReference>
<dbReference type="InterPro" id="IPR008268">
    <property type="entry name" value="Peptidase_S16_AS"/>
</dbReference>
<gene>
    <name evidence="14" type="primary">lon</name>
    <name evidence="22" type="ORF">SAMN02745136_01841</name>
</gene>
<sequence length="790" mass="88588">MTNFNNNKEQGIVFPIPNTLLLPGVETVVYMKTLDDIHMEFLEKEEAVKIALPLKQNFAQKALKEEDFYRIGVVFQVSGIEKTEKGIQVTIKATDRVQIGEFRFEDSMIYAEYKPYPENADLDAKGREEMLDYLKKIIREISGKFQGGEQYSRITDEFGDLNSLIVYLSQFILISNEEKYELLKIESLKERGLRFMDHLLKQKEAVELQIQISEKFSEKANKYYRESVLREQLKVIQDELNEGKSERAKKDKDYLTKIEEAQMPSDIKEAALEELDKLEAQGPNSSEYNVLRNYLDLLVQLPWKKEEGNPVNLGAARQILNEQHYGLEKVKDRIIQHLAVMQLKNDKKGSILLLVGPPGTGKTSLGKSIAEALDRKYIRLSLGGIRDEAEIRGHRRTYVGAMPGRIIQSIKKAGTNNPVMVLDELDKLMTGGFSGDPASALLEVLDPEQNSSFTDHYLDLPYDLSDVFFIATANTLESIPGPLLDRMEVISISSYTTEEKFHIGKDHLIPSVLEEHGLTEEQMSVEDDVLRKIISDYTLEAGVRGLKKQLSALARVTSEKIVSNKAELPYRIKAEDLEELLGRQVSRHDKAQQDNPPGVVTGLAWTPVGGEILFIEATDMPGNGEITLTGKLGDVMKESARISLSLLKSRLPLNSVNFKERDLHIHVPSGAVPKDGPSAGIALFTALASLVTGNKVDSKIAMTGEITLRGAVLPIGGLKEKLLGAQRAGINKVLIPKDNVIDLKDVPEEVKKQLRVIPVETVEDVLKETLGISLPRIENMFHQKEVNKFF</sequence>
<dbReference type="Gene3D" id="1.20.58.1480">
    <property type="match status" value="1"/>
</dbReference>
<feature type="domain" description="Lon N-terminal" evidence="21">
    <location>
        <begin position="11"/>
        <end position="203"/>
    </location>
</feature>
<dbReference type="GO" id="GO:0004252">
    <property type="term" value="F:serine-type endopeptidase activity"/>
    <property type="evidence" value="ECO:0007669"/>
    <property type="project" value="UniProtKB-UniRule"/>
</dbReference>
<dbReference type="PIRSF" id="PIRSF001174">
    <property type="entry name" value="Lon_proteas"/>
    <property type="match status" value="1"/>
</dbReference>
<dbReference type="HAMAP" id="MF_01973">
    <property type="entry name" value="lon_bact"/>
    <property type="match status" value="1"/>
</dbReference>
<dbReference type="OrthoDB" id="9803599at2"/>
<evidence type="ECO:0000256" key="10">
    <source>
        <dbReference type="ARBA" id="ARBA00053875"/>
    </source>
</evidence>
<dbReference type="InterPro" id="IPR003111">
    <property type="entry name" value="Lon_prtase_N"/>
</dbReference>
<dbReference type="EMBL" id="FRAC01000009">
    <property type="protein sequence ID" value="SHK14399.1"/>
    <property type="molecule type" value="Genomic_DNA"/>
</dbReference>
<dbReference type="GO" id="GO:0006515">
    <property type="term" value="P:protein quality control for misfolded or incompletely synthesized proteins"/>
    <property type="evidence" value="ECO:0007669"/>
    <property type="project" value="UniProtKB-UniRule"/>
</dbReference>
<dbReference type="AlphaFoldDB" id="A0A1M6Q2F0"/>
<keyword evidence="5 14" id="KW-0378">Hydrolase</keyword>
<protein>
    <recommendedName>
        <fullName evidence="12 14">Lon protease</fullName>
        <ecNumber evidence="11 14">3.4.21.53</ecNumber>
    </recommendedName>
    <alternativeName>
        <fullName evidence="13 14">ATP-dependent protease La</fullName>
    </alternativeName>
</protein>
<dbReference type="PROSITE" id="PS51786">
    <property type="entry name" value="LON_PROTEOLYTIC"/>
    <property type="match status" value="1"/>
</dbReference>
<dbReference type="GO" id="GO:0005737">
    <property type="term" value="C:cytoplasm"/>
    <property type="evidence" value="ECO:0007669"/>
    <property type="project" value="UniProtKB-SubCell"/>
</dbReference>
<dbReference type="GO" id="GO:0016887">
    <property type="term" value="F:ATP hydrolysis activity"/>
    <property type="evidence" value="ECO:0007669"/>
    <property type="project" value="UniProtKB-UniRule"/>
</dbReference>
<dbReference type="Pfam" id="PF00004">
    <property type="entry name" value="AAA"/>
    <property type="match status" value="1"/>
</dbReference>
<comment type="function">
    <text evidence="10 14">ATP-dependent serine protease that mediates the selective degradation of mutant and abnormal proteins as well as certain short-lived regulatory proteins. Required for cellular homeostasis and for survival from DNA damage and developmental changes induced by stress. Degrades polypeptides processively to yield small peptide fragments that are 5 to 10 amino acids long. Binds to DNA in a double-stranded, site-specific manner.</text>
</comment>
<keyword evidence="7 14" id="KW-0067">ATP-binding</keyword>
<dbReference type="InterPro" id="IPR014721">
    <property type="entry name" value="Ribsml_uS5_D2-typ_fold_subgr"/>
</dbReference>
<dbReference type="SUPFAM" id="SSF88697">
    <property type="entry name" value="PUA domain-like"/>
    <property type="match status" value="1"/>
</dbReference>
<dbReference type="Pfam" id="PF05362">
    <property type="entry name" value="Lon_C"/>
    <property type="match status" value="1"/>
</dbReference>
<dbReference type="InterPro" id="IPR027417">
    <property type="entry name" value="P-loop_NTPase"/>
</dbReference>
<dbReference type="PANTHER" id="PTHR10046">
    <property type="entry name" value="ATP DEPENDENT LON PROTEASE FAMILY MEMBER"/>
    <property type="match status" value="1"/>
</dbReference>
<dbReference type="Gene3D" id="1.10.8.60">
    <property type="match status" value="1"/>
</dbReference>
<comment type="subunit">
    <text evidence="14 15">Homohexamer. Organized in a ring with a central cavity.</text>
</comment>
<evidence type="ECO:0000256" key="4">
    <source>
        <dbReference type="ARBA" id="ARBA00022741"/>
    </source>
</evidence>
<dbReference type="Proteomes" id="UP000184386">
    <property type="component" value="Unassembled WGS sequence"/>
</dbReference>
<name>A0A1M6Q2F0_9FIRM</name>
<dbReference type="Gene3D" id="1.20.5.5270">
    <property type="match status" value="1"/>
</dbReference>
<dbReference type="Gene3D" id="2.30.130.40">
    <property type="entry name" value="LON domain-like"/>
    <property type="match status" value="1"/>
</dbReference>
<evidence type="ECO:0000313" key="23">
    <source>
        <dbReference type="Proteomes" id="UP000184386"/>
    </source>
</evidence>
<evidence type="ECO:0000256" key="16">
    <source>
        <dbReference type="PIRSR" id="PIRSR001174-1"/>
    </source>
</evidence>
<dbReference type="InterPro" id="IPR027065">
    <property type="entry name" value="Lon_Prtase"/>
</dbReference>
<dbReference type="InterPro" id="IPR046336">
    <property type="entry name" value="Lon_prtase_N_sf"/>
</dbReference>
<dbReference type="InterPro" id="IPR015947">
    <property type="entry name" value="PUA-like_sf"/>
</dbReference>
<comment type="catalytic activity">
    <reaction evidence="9 14 15 18">
        <text>Hydrolysis of proteins in presence of ATP.</text>
        <dbReference type="EC" id="3.4.21.53"/>
    </reaction>
</comment>
<keyword evidence="3 14" id="KW-0645">Protease</keyword>
<dbReference type="PROSITE" id="PS01046">
    <property type="entry name" value="LON_SER"/>
    <property type="match status" value="1"/>
</dbReference>
<dbReference type="GO" id="GO:0043565">
    <property type="term" value="F:sequence-specific DNA binding"/>
    <property type="evidence" value="ECO:0007669"/>
    <property type="project" value="UniProtKB-UniRule"/>
</dbReference>
<evidence type="ECO:0000256" key="3">
    <source>
        <dbReference type="ARBA" id="ARBA00022670"/>
    </source>
</evidence>
<evidence type="ECO:0000256" key="7">
    <source>
        <dbReference type="ARBA" id="ARBA00022840"/>
    </source>
</evidence>
<dbReference type="Pfam" id="PF22667">
    <property type="entry name" value="Lon_lid"/>
    <property type="match status" value="1"/>
</dbReference>
<evidence type="ECO:0000256" key="11">
    <source>
        <dbReference type="ARBA" id="ARBA00066743"/>
    </source>
</evidence>
<dbReference type="NCBIfam" id="TIGR00763">
    <property type="entry name" value="lon"/>
    <property type="match status" value="1"/>
</dbReference>
<dbReference type="InterPro" id="IPR003593">
    <property type="entry name" value="AAA+_ATPase"/>
</dbReference>
<dbReference type="InterPro" id="IPR027543">
    <property type="entry name" value="Lon_bac"/>
</dbReference>
<evidence type="ECO:0000256" key="6">
    <source>
        <dbReference type="ARBA" id="ARBA00022825"/>
    </source>
</evidence>
<comment type="induction">
    <text evidence="14">By heat shock.</text>
</comment>
<organism evidence="22 23">
    <name type="scientific">Anaerocolumna jejuensis DSM 15929</name>
    <dbReference type="NCBI Taxonomy" id="1121322"/>
    <lineage>
        <taxon>Bacteria</taxon>
        <taxon>Bacillati</taxon>
        <taxon>Bacillota</taxon>
        <taxon>Clostridia</taxon>
        <taxon>Lachnospirales</taxon>
        <taxon>Lachnospiraceae</taxon>
        <taxon>Anaerocolumna</taxon>
    </lineage>
</organism>
<evidence type="ECO:0000256" key="8">
    <source>
        <dbReference type="ARBA" id="ARBA00023016"/>
    </source>
</evidence>
<evidence type="ECO:0000259" key="21">
    <source>
        <dbReference type="PROSITE" id="PS51787"/>
    </source>
</evidence>
<evidence type="ECO:0000256" key="17">
    <source>
        <dbReference type="PIRSR" id="PIRSR001174-2"/>
    </source>
</evidence>
<reference evidence="22 23" key="1">
    <citation type="submission" date="2016-11" db="EMBL/GenBank/DDBJ databases">
        <authorList>
            <person name="Jaros S."/>
            <person name="Januszkiewicz K."/>
            <person name="Wedrychowicz H."/>
        </authorList>
    </citation>
    <scope>NUCLEOTIDE SEQUENCE [LARGE SCALE GENOMIC DNA]</scope>
    <source>
        <strain evidence="22 23">DSM 15929</strain>
    </source>
</reference>
<evidence type="ECO:0000256" key="1">
    <source>
        <dbReference type="ARBA" id="ARBA00004496"/>
    </source>
</evidence>
<evidence type="ECO:0000256" key="9">
    <source>
        <dbReference type="ARBA" id="ARBA00050665"/>
    </source>
</evidence>
<keyword evidence="8 14" id="KW-0346">Stress response</keyword>
<evidence type="ECO:0000256" key="14">
    <source>
        <dbReference type="HAMAP-Rule" id="MF_01973"/>
    </source>
</evidence>
<feature type="active site" evidence="14 16">
    <location>
        <position position="721"/>
    </location>
</feature>
<feature type="domain" description="Lon proteolytic" evidence="20">
    <location>
        <begin position="594"/>
        <end position="772"/>
    </location>
</feature>
<evidence type="ECO:0000256" key="13">
    <source>
        <dbReference type="ARBA" id="ARBA00082722"/>
    </source>
</evidence>
<dbReference type="STRING" id="1121322.SAMN02745136_01841"/>
<accession>A0A1M6Q2F0</accession>
<proteinExistence type="evidence at transcript level"/>
<dbReference type="SMART" id="SM00382">
    <property type="entry name" value="AAA"/>
    <property type="match status" value="1"/>
</dbReference>
<evidence type="ECO:0000256" key="15">
    <source>
        <dbReference type="PIRNR" id="PIRNR001174"/>
    </source>
</evidence>
<dbReference type="CDD" id="cd19500">
    <property type="entry name" value="RecA-like_Lon"/>
    <property type="match status" value="1"/>
</dbReference>
<dbReference type="FunFam" id="1.20.5.5270:FF:000002">
    <property type="entry name" value="Lon protease homolog"/>
    <property type="match status" value="1"/>
</dbReference>
<evidence type="ECO:0000259" key="20">
    <source>
        <dbReference type="PROSITE" id="PS51786"/>
    </source>
</evidence>
<comment type="subcellular location">
    <subcellularLocation>
        <location evidence="1 14 15">Cytoplasm</location>
    </subcellularLocation>
</comment>
<dbReference type="PRINTS" id="PR00830">
    <property type="entry name" value="ENDOLAPTASE"/>
</dbReference>
<dbReference type="SUPFAM" id="SSF52540">
    <property type="entry name" value="P-loop containing nucleoside triphosphate hydrolases"/>
    <property type="match status" value="1"/>
</dbReference>
<dbReference type="Pfam" id="PF02190">
    <property type="entry name" value="LON_substr_bdg"/>
    <property type="match status" value="1"/>
</dbReference>
<evidence type="ECO:0000256" key="19">
    <source>
        <dbReference type="RuleBase" id="RU000591"/>
    </source>
</evidence>
<dbReference type="InterPro" id="IPR004815">
    <property type="entry name" value="Lon_bac/euk-typ"/>
</dbReference>
<evidence type="ECO:0000313" key="22">
    <source>
        <dbReference type="EMBL" id="SHK14399.1"/>
    </source>
</evidence>
<dbReference type="PROSITE" id="PS51787">
    <property type="entry name" value="LON_N"/>
    <property type="match status" value="1"/>
</dbReference>
<dbReference type="FunFam" id="3.40.50.300:FF:000021">
    <property type="entry name" value="Lon protease homolog"/>
    <property type="match status" value="1"/>
</dbReference>
<dbReference type="Gene3D" id="3.40.50.300">
    <property type="entry name" value="P-loop containing nucleotide triphosphate hydrolases"/>
    <property type="match status" value="1"/>
</dbReference>
<dbReference type="EC" id="3.4.21.53" evidence="11 14"/>
<keyword evidence="2 14" id="KW-0963">Cytoplasm</keyword>
<dbReference type="InterPro" id="IPR020568">
    <property type="entry name" value="Ribosomal_Su5_D2-typ_SF"/>
</dbReference>
<keyword evidence="23" id="KW-1185">Reference proteome</keyword>
<evidence type="ECO:0000256" key="12">
    <source>
        <dbReference type="ARBA" id="ARBA00071934"/>
    </source>
</evidence>
<keyword evidence="6 14" id="KW-0720">Serine protease</keyword>
<feature type="binding site" evidence="14 17">
    <location>
        <begin position="356"/>
        <end position="363"/>
    </location>
    <ligand>
        <name>ATP</name>
        <dbReference type="ChEBI" id="CHEBI:30616"/>
    </ligand>
</feature>
<feature type="active site" evidence="14 16">
    <location>
        <position position="678"/>
    </location>
</feature>
<dbReference type="RefSeq" id="WP_073275027.1">
    <property type="nucleotide sequence ID" value="NZ_FRAC01000009.1"/>
</dbReference>
<dbReference type="GO" id="GO:0004176">
    <property type="term" value="F:ATP-dependent peptidase activity"/>
    <property type="evidence" value="ECO:0007669"/>
    <property type="project" value="UniProtKB-UniRule"/>
</dbReference>
<dbReference type="InterPro" id="IPR008269">
    <property type="entry name" value="Lon_proteolytic"/>
</dbReference>
<keyword evidence="4 14" id="KW-0547">Nucleotide-binding</keyword>
<dbReference type="SMART" id="SM00464">
    <property type="entry name" value="LON"/>
    <property type="match status" value="1"/>
</dbReference>
<dbReference type="InterPro" id="IPR054594">
    <property type="entry name" value="Lon_lid"/>
</dbReference>
<evidence type="ECO:0000256" key="2">
    <source>
        <dbReference type="ARBA" id="ARBA00022490"/>
    </source>
</evidence>
<comment type="similarity">
    <text evidence="14 15 18 19">Belongs to the peptidase S16 family.</text>
</comment>
<evidence type="ECO:0000256" key="18">
    <source>
        <dbReference type="PROSITE-ProRule" id="PRU01122"/>
    </source>
</evidence>
<dbReference type="SUPFAM" id="SSF54211">
    <property type="entry name" value="Ribosomal protein S5 domain 2-like"/>
    <property type="match status" value="1"/>
</dbReference>
<dbReference type="InterPro" id="IPR003959">
    <property type="entry name" value="ATPase_AAA_core"/>
</dbReference>
<dbReference type="Gene3D" id="3.30.230.10">
    <property type="match status" value="1"/>
</dbReference>
<evidence type="ECO:0000256" key="5">
    <source>
        <dbReference type="ARBA" id="ARBA00022801"/>
    </source>
</evidence>